<organism evidence="2 3">
    <name type="scientific">Neurospora crassa (strain ATCC 24698 / 74-OR23-1A / CBS 708.71 / DSM 1257 / FGSC 987)</name>
    <dbReference type="NCBI Taxonomy" id="367110"/>
    <lineage>
        <taxon>Eukaryota</taxon>
        <taxon>Fungi</taxon>
        <taxon>Dikarya</taxon>
        <taxon>Ascomycota</taxon>
        <taxon>Pezizomycotina</taxon>
        <taxon>Sordariomycetes</taxon>
        <taxon>Sordariomycetidae</taxon>
        <taxon>Sordariales</taxon>
        <taxon>Sordariaceae</taxon>
        <taxon>Neurospora</taxon>
    </lineage>
</organism>
<dbReference type="HOGENOM" id="CLU_158118_0_0_1"/>
<reference evidence="2 3" key="1">
    <citation type="journal article" date="2003" name="Nature">
        <title>The genome sequence of the filamentous fungus Neurospora crassa.</title>
        <authorList>
            <person name="Galagan J.E."/>
            <person name="Calvo S.E."/>
            <person name="Borkovich K.A."/>
            <person name="Selker E.U."/>
            <person name="Read N.D."/>
            <person name="Jaffe D."/>
            <person name="FitzHugh W."/>
            <person name="Ma L.J."/>
            <person name="Smirnov S."/>
            <person name="Purcell S."/>
            <person name="Rehman B."/>
            <person name="Elkins T."/>
            <person name="Engels R."/>
            <person name="Wang S."/>
            <person name="Nielsen C.B."/>
            <person name="Butler J."/>
            <person name="Endrizzi M."/>
            <person name="Qui D."/>
            <person name="Ianakiev P."/>
            <person name="Bell-Pedersen D."/>
            <person name="Nelson M.A."/>
            <person name="Werner-Washburne M."/>
            <person name="Selitrennikoff C.P."/>
            <person name="Kinsey J.A."/>
            <person name="Braun E.L."/>
            <person name="Zelter A."/>
            <person name="Schulte U."/>
            <person name="Kothe G.O."/>
            <person name="Jedd G."/>
            <person name="Mewes W."/>
            <person name="Staben C."/>
            <person name="Marcotte E."/>
            <person name="Greenberg D."/>
            <person name="Roy A."/>
            <person name="Foley K."/>
            <person name="Naylor J."/>
            <person name="Stange-Thomann N."/>
            <person name="Barrett R."/>
            <person name="Gnerre S."/>
            <person name="Kamal M."/>
            <person name="Kamvysselis M."/>
            <person name="Mauceli E."/>
            <person name="Bielke C."/>
            <person name="Rudd S."/>
            <person name="Frishman D."/>
            <person name="Krystofova S."/>
            <person name="Rasmussen C."/>
            <person name="Metzenberg R.L."/>
            <person name="Perkins D.D."/>
            <person name="Kroken S."/>
            <person name="Cogoni C."/>
            <person name="Macino G."/>
            <person name="Catcheside D."/>
            <person name="Li W."/>
            <person name="Pratt R.J."/>
            <person name="Osmani S.A."/>
            <person name="DeSouza C.P."/>
            <person name="Glass L."/>
            <person name="Orbach M.J."/>
            <person name="Berglund J.A."/>
            <person name="Voelker R."/>
            <person name="Yarden O."/>
            <person name="Plamann M."/>
            <person name="Seiler S."/>
            <person name="Dunlap J."/>
            <person name="Radford A."/>
            <person name="Aramayo R."/>
            <person name="Natvig D.O."/>
            <person name="Alex L.A."/>
            <person name="Mannhaupt G."/>
            <person name="Ebbole D.J."/>
            <person name="Freitag M."/>
            <person name="Paulsen I."/>
            <person name="Sachs M.S."/>
            <person name="Lander E.S."/>
            <person name="Nusbaum C."/>
            <person name="Birren B."/>
        </authorList>
    </citation>
    <scope>NUCLEOTIDE SEQUENCE [LARGE SCALE GENOMIC DNA]</scope>
    <source>
        <strain evidence="3">ATCC 24698 / 74-OR23-1A / CBS 708.71 / DSM 1257 / FGSC 987</strain>
    </source>
</reference>
<feature type="region of interest" description="Disordered" evidence="1">
    <location>
        <begin position="76"/>
        <end position="106"/>
    </location>
</feature>
<evidence type="ECO:0000313" key="2">
    <source>
        <dbReference type="EMBL" id="EAA27385.1"/>
    </source>
</evidence>
<gene>
    <name evidence="2" type="ORF">NCU01837</name>
</gene>
<accession>Q1K573</accession>
<evidence type="ECO:0000313" key="3">
    <source>
        <dbReference type="Proteomes" id="UP000001805"/>
    </source>
</evidence>
<name>Q1K573_NEUCR</name>
<dbReference type="OrthoDB" id="10307150at2759"/>
<dbReference type="RefSeq" id="XP_956621.1">
    <property type="nucleotide sequence ID" value="XM_951528.1"/>
</dbReference>
<dbReference type="Proteomes" id="UP000001805">
    <property type="component" value="Chromosome 6, Linkage Group II"/>
</dbReference>
<dbReference type="InParanoid" id="Q1K573"/>
<protein>
    <submittedName>
        <fullName evidence="2">Uncharacterized protein</fullName>
    </submittedName>
</protein>
<proteinExistence type="predicted"/>
<dbReference type="GeneID" id="3872768"/>
<dbReference type="VEuPathDB" id="FungiDB:NCU01837"/>
<keyword evidence="3" id="KW-1185">Reference proteome</keyword>
<dbReference type="PaxDb" id="5141-EFNCRP00000001920"/>
<dbReference type="AlphaFoldDB" id="Q1K573"/>
<dbReference type="EMBL" id="CM002237">
    <property type="protein sequence ID" value="EAA27385.1"/>
    <property type="molecule type" value="Genomic_DNA"/>
</dbReference>
<sequence>MRPVGVHGGADDHCGPVYDGTKRQARERAAYTGPAMLHDNCLGKSNEGVIICPLLCLLKVGGKLQLLFCVSEAPARPDRGQHPCATVPAASETRTPSQFEMPKTAKGTERLEGQLDRTLPSSMYMEDFSSDG</sequence>
<dbReference type="KEGG" id="ncr:NCU01837"/>
<evidence type="ECO:0000256" key="1">
    <source>
        <dbReference type="SAM" id="MobiDB-lite"/>
    </source>
</evidence>